<name>A0ABU0IVJ0_9CAUL</name>
<sequence>MPALAIALLLATAPAQPPQTWKGVLCAHDPGRNALVGSDIYYSYGAAKVWIVGRETLIPVDLTKLVEAKGKPFYTGNDTVVLNGRTYRKFGLPRVLKAQELEAKPEGFKDGVPFYRAGGGDEQVLYALSQAVGCEFQPYALTR</sequence>
<comment type="caution">
    <text evidence="1">The sequence shown here is derived from an EMBL/GenBank/DDBJ whole genome shotgun (WGS) entry which is preliminary data.</text>
</comment>
<organism evidence="1 2">
    <name type="scientific">Caulobacter ginsengisoli</name>
    <dbReference type="NCBI Taxonomy" id="400775"/>
    <lineage>
        <taxon>Bacteria</taxon>
        <taxon>Pseudomonadati</taxon>
        <taxon>Pseudomonadota</taxon>
        <taxon>Alphaproteobacteria</taxon>
        <taxon>Caulobacterales</taxon>
        <taxon>Caulobacteraceae</taxon>
        <taxon>Caulobacter</taxon>
    </lineage>
</organism>
<proteinExistence type="predicted"/>
<keyword evidence="2" id="KW-1185">Reference proteome</keyword>
<gene>
    <name evidence="1" type="ORF">QO010_002813</name>
</gene>
<dbReference type="RefSeq" id="WP_307350110.1">
    <property type="nucleotide sequence ID" value="NZ_JAUSVS010000005.1"/>
</dbReference>
<dbReference type="EMBL" id="JAUSVS010000005">
    <property type="protein sequence ID" value="MDQ0465029.1"/>
    <property type="molecule type" value="Genomic_DNA"/>
</dbReference>
<accession>A0ABU0IVJ0</accession>
<protein>
    <submittedName>
        <fullName evidence="1">Uncharacterized protein</fullName>
    </submittedName>
</protein>
<evidence type="ECO:0000313" key="2">
    <source>
        <dbReference type="Proteomes" id="UP001228905"/>
    </source>
</evidence>
<reference evidence="1 2" key="1">
    <citation type="submission" date="2023-07" db="EMBL/GenBank/DDBJ databases">
        <title>Genomic Encyclopedia of Type Strains, Phase IV (KMG-IV): sequencing the most valuable type-strain genomes for metagenomic binning, comparative biology and taxonomic classification.</title>
        <authorList>
            <person name="Goeker M."/>
        </authorList>
    </citation>
    <scope>NUCLEOTIDE SEQUENCE [LARGE SCALE GENOMIC DNA]</scope>
    <source>
        <strain evidence="1 2">DSM 18695</strain>
    </source>
</reference>
<dbReference type="Proteomes" id="UP001228905">
    <property type="component" value="Unassembled WGS sequence"/>
</dbReference>
<evidence type="ECO:0000313" key="1">
    <source>
        <dbReference type="EMBL" id="MDQ0465029.1"/>
    </source>
</evidence>